<accession>A0A392Q547</accession>
<proteinExistence type="predicted"/>
<evidence type="ECO:0000313" key="2">
    <source>
        <dbReference type="EMBL" id="MCI18666.1"/>
    </source>
</evidence>
<protein>
    <submittedName>
        <fullName evidence="2">Uncharacterized protein</fullName>
    </submittedName>
</protein>
<dbReference type="EMBL" id="LXQA010111289">
    <property type="protein sequence ID" value="MCI18666.1"/>
    <property type="molecule type" value="Genomic_DNA"/>
</dbReference>
<dbReference type="AlphaFoldDB" id="A0A392Q547"/>
<keyword evidence="3" id="KW-1185">Reference proteome</keyword>
<dbReference type="Proteomes" id="UP000265520">
    <property type="component" value="Unassembled WGS sequence"/>
</dbReference>
<organism evidence="2 3">
    <name type="scientific">Trifolium medium</name>
    <dbReference type="NCBI Taxonomy" id="97028"/>
    <lineage>
        <taxon>Eukaryota</taxon>
        <taxon>Viridiplantae</taxon>
        <taxon>Streptophyta</taxon>
        <taxon>Embryophyta</taxon>
        <taxon>Tracheophyta</taxon>
        <taxon>Spermatophyta</taxon>
        <taxon>Magnoliopsida</taxon>
        <taxon>eudicotyledons</taxon>
        <taxon>Gunneridae</taxon>
        <taxon>Pentapetalae</taxon>
        <taxon>rosids</taxon>
        <taxon>fabids</taxon>
        <taxon>Fabales</taxon>
        <taxon>Fabaceae</taxon>
        <taxon>Papilionoideae</taxon>
        <taxon>50 kb inversion clade</taxon>
        <taxon>NPAAA clade</taxon>
        <taxon>Hologalegina</taxon>
        <taxon>IRL clade</taxon>
        <taxon>Trifolieae</taxon>
        <taxon>Trifolium</taxon>
    </lineage>
</organism>
<feature type="chain" id="PRO_5017427921" evidence="1">
    <location>
        <begin position="26"/>
        <end position="65"/>
    </location>
</feature>
<evidence type="ECO:0000256" key="1">
    <source>
        <dbReference type="SAM" id="SignalP"/>
    </source>
</evidence>
<evidence type="ECO:0000313" key="3">
    <source>
        <dbReference type="Proteomes" id="UP000265520"/>
    </source>
</evidence>
<feature type="non-terminal residue" evidence="2">
    <location>
        <position position="65"/>
    </location>
</feature>
<name>A0A392Q547_9FABA</name>
<sequence>MASSFGHRWCWFSKPVLFFKWVVDADPKIAVVAVFCRIAPAQSVVLVVSDPVCSFLFRHCLQGLT</sequence>
<keyword evidence="1" id="KW-0732">Signal</keyword>
<feature type="signal peptide" evidence="1">
    <location>
        <begin position="1"/>
        <end position="25"/>
    </location>
</feature>
<reference evidence="2 3" key="1">
    <citation type="journal article" date="2018" name="Front. Plant Sci.">
        <title>Red Clover (Trifolium pratense) and Zigzag Clover (T. medium) - A Picture of Genomic Similarities and Differences.</title>
        <authorList>
            <person name="Dluhosova J."/>
            <person name="Istvanek J."/>
            <person name="Nedelnik J."/>
            <person name="Repkova J."/>
        </authorList>
    </citation>
    <scope>NUCLEOTIDE SEQUENCE [LARGE SCALE GENOMIC DNA]</scope>
    <source>
        <strain evidence="3">cv. 10/8</strain>
        <tissue evidence="2">Leaf</tissue>
    </source>
</reference>
<comment type="caution">
    <text evidence="2">The sequence shown here is derived from an EMBL/GenBank/DDBJ whole genome shotgun (WGS) entry which is preliminary data.</text>
</comment>